<dbReference type="AlphaFoldDB" id="A0A377GVH6"/>
<name>A0A377GVH6_9FUSO</name>
<keyword evidence="2" id="KW-1185">Reference proteome</keyword>
<dbReference type="EMBL" id="UGGU01000003">
    <property type="protein sequence ID" value="STO30843.1"/>
    <property type="molecule type" value="Genomic_DNA"/>
</dbReference>
<evidence type="ECO:0000313" key="1">
    <source>
        <dbReference type="EMBL" id="STO30843.1"/>
    </source>
</evidence>
<protein>
    <submittedName>
        <fullName evidence="1">Uncharacterized protein</fullName>
    </submittedName>
</protein>
<proteinExistence type="predicted"/>
<sequence>MNSLLKSAFLYFNKIKVIHSIPGRLRLQFPGLDKVPEDMKKYEHYTTSIIKMEKGIEEITYSYITSKVLVTYNPQLTNEKKILDWLNFVWKKIVENEDVYNKMSVEEIEKNLDKFYEILCKELKKGK</sequence>
<evidence type="ECO:0000313" key="2">
    <source>
        <dbReference type="Proteomes" id="UP000255328"/>
    </source>
</evidence>
<organism evidence="1 2">
    <name type="scientific">Fusobacterium necrogenes</name>
    <dbReference type="NCBI Taxonomy" id="858"/>
    <lineage>
        <taxon>Bacteria</taxon>
        <taxon>Fusobacteriati</taxon>
        <taxon>Fusobacteriota</taxon>
        <taxon>Fusobacteriia</taxon>
        <taxon>Fusobacteriales</taxon>
        <taxon>Fusobacteriaceae</taxon>
        <taxon>Fusobacterium</taxon>
    </lineage>
</organism>
<accession>A0A377GVH6</accession>
<reference evidence="1 2" key="1">
    <citation type="submission" date="2018-06" db="EMBL/GenBank/DDBJ databases">
        <authorList>
            <consortium name="Pathogen Informatics"/>
            <person name="Doyle S."/>
        </authorList>
    </citation>
    <scope>NUCLEOTIDE SEQUENCE [LARGE SCALE GENOMIC DNA]</scope>
    <source>
        <strain evidence="1 2">NCTC10723</strain>
    </source>
</reference>
<dbReference type="Proteomes" id="UP000255328">
    <property type="component" value="Unassembled WGS sequence"/>
</dbReference>
<gene>
    <name evidence="1" type="ORF">NCTC10723_00273</name>
</gene>